<feature type="transmembrane region" description="Helical" evidence="1">
    <location>
        <begin position="256"/>
        <end position="273"/>
    </location>
</feature>
<feature type="transmembrane region" description="Helical" evidence="1">
    <location>
        <begin position="224"/>
        <end position="244"/>
    </location>
</feature>
<evidence type="ECO:0000256" key="1">
    <source>
        <dbReference type="SAM" id="Phobius"/>
    </source>
</evidence>
<feature type="transmembrane region" description="Helical" evidence="1">
    <location>
        <begin position="120"/>
        <end position="136"/>
    </location>
</feature>
<keyword evidence="3" id="KW-0012">Acyltransferase</keyword>
<protein>
    <submittedName>
        <fullName evidence="3">Acyltransferase</fullName>
    </submittedName>
</protein>
<feature type="transmembrane region" description="Helical" evidence="1">
    <location>
        <begin position="174"/>
        <end position="194"/>
    </location>
</feature>
<feature type="transmembrane region" description="Helical" evidence="1">
    <location>
        <begin position="43"/>
        <end position="61"/>
    </location>
</feature>
<feature type="domain" description="Acyltransferase 3" evidence="2">
    <location>
        <begin position="39"/>
        <end position="362"/>
    </location>
</feature>
<dbReference type="PANTHER" id="PTHR23028">
    <property type="entry name" value="ACETYLTRANSFERASE"/>
    <property type="match status" value="1"/>
</dbReference>
<sequence>MNALPAHGHRFVAPAVPASAHREDAIQQVDAHQAPPRQHAIDLLRLVAALAVVLYHVAYRGYHAEHASPVDYPALGRVFKYGYLGVEVFFVISGYVVLLSAQGKTVRQFFVSRVARLYPAYWVACTLTFGVVRLWAPPVEPGVWSALKYATVSDYAYNLTMLQSFFGRPNLDGVYWTLGCEISFYLLIALLIGFGWMQRHLVPFLWGWLGYCALVGPSEVPQPLVQLLIPRYAPFFMAGMVFFLIQTRQAASWKGYLLLLATYAESLRAGRAISADMEPFFHEAFSLPVTWTVLTGGFVFFLLLSHGWLRLRPARWLAWAGALSYPIYLLHHNLGFVVLQRLGSQVNKYVLLAGLLGALLVAAYGLHVLVERRYSSKLRQQLLAWLE</sequence>
<dbReference type="RefSeq" id="WP_208174506.1">
    <property type="nucleotide sequence ID" value="NZ_JAGETZ010000003.1"/>
</dbReference>
<evidence type="ECO:0000313" key="4">
    <source>
        <dbReference type="Proteomes" id="UP000664369"/>
    </source>
</evidence>
<dbReference type="Proteomes" id="UP000664369">
    <property type="component" value="Unassembled WGS sequence"/>
</dbReference>
<feature type="transmembrane region" description="Helical" evidence="1">
    <location>
        <begin position="316"/>
        <end position="337"/>
    </location>
</feature>
<keyword evidence="4" id="KW-1185">Reference proteome</keyword>
<organism evidence="3 4">
    <name type="scientific">Hymenobacter negativus</name>
    <dbReference type="NCBI Taxonomy" id="2795026"/>
    <lineage>
        <taxon>Bacteria</taxon>
        <taxon>Pseudomonadati</taxon>
        <taxon>Bacteroidota</taxon>
        <taxon>Cytophagia</taxon>
        <taxon>Cytophagales</taxon>
        <taxon>Hymenobacteraceae</taxon>
        <taxon>Hymenobacter</taxon>
    </lineage>
</organism>
<keyword evidence="3" id="KW-0808">Transferase</keyword>
<gene>
    <name evidence="3" type="ORF">J4E00_07400</name>
</gene>
<keyword evidence="1" id="KW-0472">Membrane</keyword>
<dbReference type="PANTHER" id="PTHR23028:SF53">
    <property type="entry name" value="ACYL_TRANSF_3 DOMAIN-CONTAINING PROTEIN"/>
    <property type="match status" value="1"/>
</dbReference>
<accession>A0ABS3QCF7</accession>
<evidence type="ECO:0000313" key="3">
    <source>
        <dbReference type="EMBL" id="MBO2008872.1"/>
    </source>
</evidence>
<evidence type="ECO:0000259" key="2">
    <source>
        <dbReference type="Pfam" id="PF01757"/>
    </source>
</evidence>
<comment type="caution">
    <text evidence="3">The sequence shown here is derived from an EMBL/GenBank/DDBJ whole genome shotgun (WGS) entry which is preliminary data.</text>
</comment>
<dbReference type="InterPro" id="IPR050879">
    <property type="entry name" value="Acyltransferase_3"/>
</dbReference>
<proteinExistence type="predicted"/>
<dbReference type="EMBL" id="JAGETZ010000003">
    <property type="protein sequence ID" value="MBO2008872.1"/>
    <property type="molecule type" value="Genomic_DNA"/>
</dbReference>
<dbReference type="GO" id="GO:0016746">
    <property type="term" value="F:acyltransferase activity"/>
    <property type="evidence" value="ECO:0007669"/>
    <property type="project" value="UniProtKB-KW"/>
</dbReference>
<keyword evidence="1" id="KW-1133">Transmembrane helix</keyword>
<dbReference type="Pfam" id="PF01757">
    <property type="entry name" value="Acyl_transf_3"/>
    <property type="match status" value="1"/>
</dbReference>
<name>A0ABS3QCF7_9BACT</name>
<feature type="transmembrane region" description="Helical" evidence="1">
    <location>
        <begin position="349"/>
        <end position="370"/>
    </location>
</feature>
<dbReference type="InterPro" id="IPR002656">
    <property type="entry name" value="Acyl_transf_3_dom"/>
</dbReference>
<feature type="transmembrane region" description="Helical" evidence="1">
    <location>
        <begin position="201"/>
        <end position="218"/>
    </location>
</feature>
<reference evidence="3 4" key="1">
    <citation type="submission" date="2021-03" db="EMBL/GenBank/DDBJ databases">
        <authorList>
            <person name="Kim M.K."/>
        </authorList>
    </citation>
    <scope>NUCLEOTIDE SEQUENCE [LARGE SCALE GENOMIC DNA]</scope>
    <source>
        <strain evidence="3 4">BT442</strain>
    </source>
</reference>
<keyword evidence="1" id="KW-0812">Transmembrane</keyword>
<feature type="transmembrane region" description="Helical" evidence="1">
    <location>
        <begin position="81"/>
        <end position="99"/>
    </location>
</feature>
<feature type="transmembrane region" description="Helical" evidence="1">
    <location>
        <begin position="285"/>
        <end position="304"/>
    </location>
</feature>